<dbReference type="InterPro" id="IPR036291">
    <property type="entry name" value="NAD(P)-bd_dom_sf"/>
</dbReference>
<dbReference type="RefSeq" id="WP_244718876.1">
    <property type="nucleotide sequence ID" value="NZ_CP095072.1"/>
</dbReference>
<sequence>MMNQKISVVLVGIGGYGNVYLRNLFSGEFESAFVAGVVDVSPERSNYYQEIIDKKIPIYDSLEQFYQEHQADLAIISTPIHLHKQQACLAMEKGSHVLCEKPATANPAHLQEMIDTRDRTGKRMAIGFNWSFIESVQNLKQAILDGDFGKPLRMKSLVLWPRNADYFNRSSWAGKKYSPDGEMIFDSVANNATAHFLHHLLYLAGDTIETSAEIEQLSAELYRANPIETFDTCAVHLYTKNNVEMIYLATHAVEEEHEPKYQMEFENATITYHPEESDNEIIVKWHDGSEKIYHDDPEKKHNAKLGVMLEAIQNEQQSILCGPEAARAHVNAIYGMHQSVKDIPSFPKNVMEYHEDRKLTTVENLDSILTQCYNQFCLPNDLGVEWSQTGEIIKF</sequence>
<protein>
    <submittedName>
        <fullName evidence="2">Gfo/Idh/MocA family oxidoreductase</fullName>
    </submittedName>
</protein>
<keyword evidence="3" id="KW-1185">Reference proteome</keyword>
<evidence type="ECO:0000313" key="3">
    <source>
        <dbReference type="Proteomes" id="UP000831782"/>
    </source>
</evidence>
<dbReference type="InterPro" id="IPR003781">
    <property type="entry name" value="CoA-bd"/>
</dbReference>
<proteinExistence type="predicted"/>
<name>A0ABY4EX46_9BACI</name>
<feature type="domain" description="CoA-binding" evidence="1">
    <location>
        <begin position="1"/>
        <end position="97"/>
    </location>
</feature>
<dbReference type="Gene3D" id="3.40.50.720">
    <property type="entry name" value="NAD(P)-binding Rossmann-like Domain"/>
    <property type="match status" value="1"/>
</dbReference>
<evidence type="ECO:0000259" key="1">
    <source>
        <dbReference type="SMART" id="SM00881"/>
    </source>
</evidence>
<dbReference type="SUPFAM" id="SSF55347">
    <property type="entry name" value="Glyceraldehyde-3-phosphate dehydrogenase-like, C-terminal domain"/>
    <property type="match status" value="1"/>
</dbReference>
<dbReference type="EMBL" id="CP095072">
    <property type="protein sequence ID" value="UOQ48408.1"/>
    <property type="molecule type" value="Genomic_DNA"/>
</dbReference>
<dbReference type="SUPFAM" id="SSF51735">
    <property type="entry name" value="NAD(P)-binding Rossmann-fold domains"/>
    <property type="match status" value="1"/>
</dbReference>
<dbReference type="Gene3D" id="3.30.360.10">
    <property type="entry name" value="Dihydrodipicolinate Reductase, domain 2"/>
    <property type="match status" value="1"/>
</dbReference>
<dbReference type="Pfam" id="PF22725">
    <property type="entry name" value="GFO_IDH_MocA_C3"/>
    <property type="match status" value="1"/>
</dbReference>
<dbReference type="Proteomes" id="UP000831782">
    <property type="component" value="Chromosome"/>
</dbReference>
<dbReference type="InterPro" id="IPR000683">
    <property type="entry name" value="Gfo/Idh/MocA-like_OxRdtase_N"/>
</dbReference>
<dbReference type="Pfam" id="PF01408">
    <property type="entry name" value="GFO_IDH_MocA"/>
    <property type="match status" value="1"/>
</dbReference>
<dbReference type="InterPro" id="IPR052515">
    <property type="entry name" value="Gfo/Idh/MocA_Oxidoreductase"/>
</dbReference>
<dbReference type="PANTHER" id="PTHR43249:SF1">
    <property type="entry name" value="D-GLUCOSIDE 3-DEHYDROGENASE"/>
    <property type="match status" value="1"/>
</dbReference>
<evidence type="ECO:0000313" key="2">
    <source>
        <dbReference type="EMBL" id="UOQ48408.1"/>
    </source>
</evidence>
<dbReference type="SMART" id="SM00881">
    <property type="entry name" value="CoA_binding"/>
    <property type="match status" value="1"/>
</dbReference>
<reference evidence="2 3" key="1">
    <citation type="submission" date="2022-04" db="EMBL/GenBank/DDBJ databases">
        <title>Gracilibacillus sp. isolated from saltern.</title>
        <authorList>
            <person name="Won M."/>
            <person name="Lee C.-M."/>
            <person name="Woen H.-Y."/>
            <person name="Kwon S.-W."/>
        </authorList>
    </citation>
    <scope>NUCLEOTIDE SEQUENCE [LARGE SCALE GENOMIC DNA]</scope>
    <source>
        <strain evidence="2 3">SSWR10-1</strain>
    </source>
</reference>
<dbReference type="InterPro" id="IPR055170">
    <property type="entry name" value="GFO_IDH_MocA-like_dom"/>
</dbReference>
<gene>
    <name evidence="2" type="ORF">MUN88_20630</name>
</gene>
<dbReference type="PANTHER" id="PTHR43249">
    <property type="entry name" value="UDP-N-ACETYL-2-AMINO-2-DEOXY-D-GLUCURONATE OXIDASE"/>
    <property type="match status" value="1"/>
</dbReference>
<organism evidence="2 3">
    <name type="scientific">Gracilibacillus caseinilyticus</name>
    <dbReference type="NCBI Taxonomy" id="2932256"/>
    <lineage>
        <taxon>Bacteria</taxon>
        <taxon>Bacillati</taxon>
        <taxon>Bacillota</taxon>
        <taxon>Bacilli</taxon>
        <taxon>Bacillales</taxon>
        <taxon>Bacillaceae</taxon>
        <taxon>Gracilibacillus</taxon>
    </lineage>
</organism>
<accession>A0ABY4EX46</accession>